<protein>
    <submittedName>
        <fullName evidence="9">Uncharacterized protein</fullName>
    </submittedName>
</protein>
<accession>A0A914QYE7</accession>
<sequence length="390" mass="45352">MNDNIVDKSLEVLKDYDKFEPIVVRRENRLSNIPNFYGEEFHGVLRRSAAEEMLRRAGEGAYLIRLSTSESCILSIIFNGKIFHYETNFDGSYLINGKRFSNVSKMVKNGFEIIEKHEMSNEKDNETENVKLLKLSHSFKSYQFKVPKNCNFCQNKIWGPFQKRQKCCNCGFSSHQNCSSKFAHDCLPNLKYMKRIFGVDLIVLCLAHNAEIPKIVEKCIEEIEKRGLKTVGIYRMSGSEEEIEALKNKFDGGSEVDLTVIKDIHSICSLLKLYLRSLPNPLIPCKILEIIFEQFQMDQPKTDEQKIEILRNELSKLDIFRRKTLACLFRHLKNVVQFSVQNRMDAHNLAIIFIPTLFRSLSIMDYGFKIKPAYFEIIKFLIEMPDIILV</sequence>
<keyword evidence="1" id="KW-0343">GTPase activation</keyword>
<keyword evidence="4" id="KW-0727">SH2 domain</keyword>
<name>A0A914QYE7_9BILA</name>
<dbReference type="Gene3D" id="1.10.555.10">
    <property type="entry name" value="Rho GTPase activation protein"/>
    <property type="match status" value="1"/>
</dbReference>
<dbReference type="InterPro" id="IPR051854">
    <property type="entry name" value="Rho-type_GAP"/>
</dbReference>
<dbReference type="Gene3D" id="3.30.60.20">
    <property type="match status" value="1"/>
</dbReference>
<evidence type="ECO:0000256" key="2">
    <source>
        <dbReference type="ARBA" id="ARBA00022723"/>
    </source>
</evidence>
<evidence type="ECO:0000256" key="4">
    <source>
        <dbReference type="PROSITE-ProRule" id="PRU00191"/>
    </source>
</evidence>
<evidence type="ECO:0000313" key="9">
    <source>
        <dbReference type="WBParaSite" id="PDA_v2.g9151.t1"/>
    </source>
</evidence>
<feature type="domain" description="Rho-GAP" evidence="7">
    <location>
        <begin position="199"/>
        <end position="389"/>
    </location>
</feature>
<dbReference type="InterPro" id="IPR002219">
    <property type="entry name" value="PKC_DAG/PE"/>
</dbReference>
<dbReference type="WBParaSite" id="PDA_v2.g9151.t1">
    <property type="protein sequence ID" value="PDA_v2.g9151.t1"/>
    <property type="gene ID" value="PDA_v2.g9151"/>
</dbReference>
<feature type="domain" description="SH2" evidence="5">
    <location>
        <begin position="40"/>
        <end position="108"/>
    </location>
</feature>
<dbReference type="InterPro" id="IPR046349">
    <property type="entry name" value="C1-like_sf"/>
</dbReference>
<dbReference type="InterPro" id="IPR000198">
    <property type="entry name" value="RhoGAP_dom"/>
</dbReference>
<dbReference type="Pfam" id="PF00130">
    <property type="entry name" value="C1_1"/>
    <property type="match status" value="1"/>
</dbReference>
<dbReference type="PROSITE" id="PS50081">
    <property type="entry name" value="ZF_DAG_PE_2"/>
    <property type="match status" value="1"/>
</dbReference>
<reference evidence="9" key="1">
    <citation type="submission" date="2022-11" db="UniProtKB">
        <authorList>
            <consortium name="WormBaseParasite"/>
        </authorList>
    </citation>
    <scope>IDENTIFICATION</scope>
</reference>
<dbReference type="GO" id="GO:0007165">
    <property type="term" value="P:signal transduction"/>
    <property type="evidence" value="ECO:0007669"/>
    <property type="project" value="InterPro"/>
</dbReference>
<feature type="domain" description="Phorbol-ester/DAG-type" evidence="6">
    <location>
        <begin position="136"/>
        <end position="186"/>
    </location>
</feature>
<dbReference type="PROSITE" id="PS00479">
    <property type="entry name" value="ZF_DAG_PE_1"/>
    <property type="match status" value="1"/>
</dbReference>
<keyword evidence="3" id="KW-0862">Zinc</keyword>
<dbReference type="PANTHER" id="PTHR46075">
    <property type="entry name" value="CHIMERIN FAMILY MEMBER"/>
    <property type="match status" value="1"/>
</dbReference>
<dbReference type="CDD" id="cd00159">
    <property type="entry name" value="RhoGAP"/>
    <property type="match status" value="1"/>
</dbReference>
<evidence type="ECO:0000259" key="7">
    <source>
        <dbReference type="PROSITE" id="PS50238"/>
    </source>
</evidence>
<proteinExistence type="predicted"/>
<dbReference type="SUPFAM" id="SSF48350">
    <property type="entry name" value="GTPase activation domain, GAP"/>
    <property type="match status" value="1"/>
</dbReference>
<evidence type="ECO:0000313" key="8">
    <source>
        <dbReference type="Proteomes" id="UP000887578"/>
    </source>
</evidence>
<evidence type="ECO:0000256" key="1">
    <source>
        <dbReference type="ARBA" id="ARBA00022468"/>
    </source>
</evidence>
<dbReference type="PANTHER" id="PTHR46075:SF2">
    <property type="entry name" value="RHO GTPASE ACTIVATING PROTEIN AT 5A, ISOFORM A"/>
    <property type="match status" value="1"/>
</dbReference>
<dbReference type="InterPro" id="IPR036860">
    <property type="entry name" value="SH2_dom_sf"/>
</dbReference>
<dbReference type="SMART" id="SM00324">
    <property type="entry name" value="RhoGAP"/>
    <property type="match status" value="1"/>
</dbReference>
<dbReference type="GO" id="GO:0005096">
    <property type="term" value="F:GTPase activator activity"/>
    <property type="evidence" value="ECO:0007669"/>
    <property type="project" value="UniProtKB-KW"/>
</dbReference>
<keyword evidence="2" id="KW-0479">Metal-binding</keyword>
<dbReference type="SMART" id="SM00252">
    <property type="entry name" value="SH2"/>
    <property type="match status" value="1"/>
</dbReference>
<dbReference type="InterPro" id="IPR008936">
    <property type="entry name" value="Rho_GTPase_activation_prot"/>
</dbReference>
<dbReference type="Gene3D" id="3.30.505.10">
    <property type="entry name" value="SH2 domain"/>
    <property type="match status" value="1"/>
</dbReference>
<evidence type="ECO:0000256" key="3">
    <source>
        <dbReference type="ARBA" id="ARBA00022833"/>
    </source>
</evidence>
<keyword evidence="8" id="KW-1185">Reference proteome</keyword>
<dbReference type="GO" id="GO:0046872">
    <property type="term" value="F:metal ion binding"/>
    <property type="evidence" value="ECO:0007669"/>
    <property type="project" value="UniProtKB-KW"/>
</dbReference>
<dbReference type="Pfam" id="PF00620">
    <property type="entry name" value="RhoGAP"/>
    <property type="match status" value="1"/>
</dbReference>
<evidence type="ECO:0000259" key="5">
    <source>
        <dbReference type="PROSITE" id="PS50001"/>
    </source>
</evidence>
<dbReference type="InterPro" id="IPR000980">
    <property type="entry name" value="SH2"/>
</dbReference>
<dbReference type="SUPFAM" id="SSF55550">
    <property type="entry name" value="SH2 domain"/>
    <property type="match status" value="1"/>
</dbReference>
<dbReference type="PROSITE" id="PS50001">
    <property type="entry name" value="SH2"/>
    <property type="match status" value="1"/>
</dbReference>
<dbReference type="AlphaFoldDB" id="A0A914QYE7"/>
<dbReference type="Pfam" id="PF00017">
    <property type="entry name" value="SH2"/>
    <property type="match status" value="1"/>
</dbReference>
<dbReference type="SUPFAM" id="SSF57889">
    <property type="entry name" value="Cysteine-rich domain"/>
    <property type="match status" value="1"/>
</dbReference>
<organism evidence="8 9">
    <name type="scientific">Panagrolaimus davidi</name>
    <dbReference type="NCBI Taxonomy" id="227884"/>
    <lineage>
        <taxon>Eukaryota</taxon>
        <taxon>Metazoa</taxon>
        <taxon>Ecdysozoa</taxon>
        <taxon>Nematoda</taxon>
        <taxon>Chromadorea</taxon>
        <taxon>Rhabditida</taxon>
        <taxon>Tylenchina</taxon>
        <taxon>Panagrolaimomorpha</taxon>
        <taxon>Panagrolaimoidea</taxon>
        <taxon>Panagrolaimidae</taxon>
        <taxon>Panagrolaimus</taxon>
    </lineage>
</organism>
<dbReference type="Proteomes" id="UP000887578">
    <property type="component" value="Unplaced"/>
</dbReference>
<evidence type="ECO:0000259" key="6">
    <source>
        <dbReference type="PROSITE" id="PS50081"/>
    </source>
</evidence>
<dbReference type="PROSITE" id="PS50238">
    <property type="entry name" value="RHOGAP"/>
    <property type="match status" value="1"/>
</dbReference>